<dbReference type="STRING" id="1299341.SAMN05444005_106129"/>
<evidence type="ECO:0000256" key="2">
    <source>
        <dbReference type="ARBA" id="ARBA00022737"/>
    </source>
</evidence>
<feature type="chain" id="PRO_5011451980" evidence="3">
    <location>
        <begin position="20"/>
        <end position="1113"/>
    </location>
</feature>
<dbReference type="SUPFAM" id="SSF49265">
    <property type="entry name" value="Fibronectin type III"/>
    <property type="match status" value="3"/>
</dbReference>
<dbReference type="InterPro" id="IPR013783">
    <property type="entry name" value="Ig-like_fold"/>
</dbReference>
<keyword evidence="6" id="KW-1185">Reference proteome</keyword>
<dbReference type="NCBIfam" id="NF038128">
    <property type="entry name" value="choice_anch_J"/>
    <property type="match status" value="2"/>
</dbReference>
<dbReference type="NCBIfam" id="TIGR04183">
    <property type="entry name" value="Por_Secre_tail"/>
    <property type="match status" value="1"/>
</dbReference>
<dbReference type="OrthoDB" id="975384at2"/>
<dbReference type="RefSeq" id="WP_091469114.1">
    <property type="nucleotide sequence ID" value="NZ_FOEI01000006.1"/>
</dbReference>
<dbReference type="Proteomes" id="UP000198648">
    <property type="component" value="Unassembled WGS sequence"/>
</dbReference>
<dbReference type="AlphaFoldDB" id="A0A1H9DAR2"/>
<dbReference type="Gene3D" id="2.60.40.10">
    <property type="entry name" value="Immunoglobulins"/>
    <property type="match status" value="3"/>
</dbReference>
<proteinExistence type="predicted"/>
<dbReference type="CDD" id="cd00063">
    <property type="entry name" value="FN3"/>
    <property type="match status" value="2"/>
</dbReference>
<dbReference type="InterPro" id="IPR003961">
    <property type="entry name" value="FN3_dom"/>
</dbReference>
<evidence type="ECO:0000313" key="6">
    <source>
        <dbReference type="Proteomes" id="UP000198648"/>
    </source>
</evidence>
<dbReference type="InterPro" id="IPR050991">
    <property type="entry name" value="ECM_Regulatory_Proteins"/>
</dbReference>
<feature type="domain" description="Fibronectin type-III" evidence="4">
    <location>
        <begin position="217"/>
        <end position="306"/>
    </location>
</feature>
<feature type="domain" description="Fibronectin type-III" evidence="4">
    <location>
        <begin position="761"/>
        <end position="849"/>
    </location>
</feature>
<sequence length="1113" mass="119585">MKRVILLIFLMFVSIQIKGQTWTTNSCSPSFTNLYGPMNSIAGTNGTSRTAIIYPASQLQALAGKQLLNMFFHRGTVSGVLGGSPNFKIYLKEVSNLDWGAGNLDWATASTGATLVFNNDPAPIIGSADGWKSFPLSTPFTYSGTQNLAVFMEYQNLAAGTTAITWSVENSAPCVNTTNNNTTKYLNNNTGTYPATLTNTNYRRPLIGFDFVTTCPAPSQLNASNPTSNSIALGWIPNGTESEWAYVVQPQGTGYPTGSGTTVNNNAYTVSSLTPATNYEVYVRANCGVGNSSYWIGPVNFTTLCVPVTSFPYLETLTTFVPNMCWTEADNGNLTTGPATFGSGSWVADGFGNSGTTGAMRMTLDATGDNDWVLTSEFTIPTTGYELKFDVAATQVNVTSALTSPWESDDFVEVLVTTSGNTNSNWSPLFTFNDTNVPLNTGEIKIIDLDAFAGQSIKLAFRAVEGATNGSASVDFFVDNFEIRLTPACSDPTSIQVGNITGTTADFSWNPIPSVAGYEYVVDTNATNPTGSGTFIANNYFTINNLNGLTTYYLHVRTDCGSGVYSPWATVFFTTSCAVINSYPYLEPFNTFVPNICWVEGTGGDTTNGPANIVNGTWIADGFLNSSATGAVRITLDGATDNDWFISPQFNIPATGYELKFNVGATQNNVVNAPSPAWESDDYIEVLVSSTGNTNWTTLYTYNNTNVPSMFGTTNIIDLDAYAGQVIKLAFRGVEGASNGAASVDFFVDNFEIKLTGTCAEPFGIVANNITSSTANITWNSITGAAGYEYVLDIVATNPTGSGTFTATNNFPATSLSGLTTYYFHLRTDCGSGNFSPWTTSSFTTLCSSITNYPFLEQFNTYLPSACWNEADNGDLVAGPLTFGSSNWIADGFGNVGTTGAFKTVIDGLGDNDWVLSPEFTIPASGYELNFLASANQLNSMGALTNPWEADDVIEVLVTTSTLNNTNWTVLYTYNNTNVPAYTGSLNTIDLDTYAGQTVRFAFRILEGATDGSASVDFFVDNFEVKESVNLNSESFNDSNFIAYPNPIKDKLNLSYNDVISNVSVVNMLGLEVLKLNTNAKDVQIDMSNLSSGIYIVNIISEGRLHNLKVVKE</sequence>
<gene>
    <name evidence="5" type="ORF">SAMN05444005_106129</name>
</gene>
<dbReference type="Pfam" id="PF00041">
    <property type="entry name" value="fn3"/>
    <property type="match status" value="1"/>
</dbReference>
<keyword evidence="1 3" id="KW-0732">Signal</keyword>
<accession>A0A1H9DAR2</accession>
<organism evidence="5 6">
    <name type="scientific">Flavobacterium urocaniciphilum</name>
    <dbReference type="NCBI Taxonomy" id="1299341"/>
    <lineage>
        <taxon>Bacteria</taxon>
        <taxon>Pseudomonadati</taxon>
        <taxon>Bacteroidota</taxon>
        <taxon>Flavobacteriia</taxon>
        <taxon>Flavobacteriales</taxon>
        <taxon>Flavobacteriaceae</taxon>
        <taxon>Flavobacterium</taxon>
    </lineage>
</organism>
<reference evidence="5 6" key="1">
    <citation type="submission" date="2016-10" db="EMBL/GenBank/DDBJ databases">
        <authorList>
            <person name="de Groot N.N."/>
        </authorList>
    </citation>
    <scope>NUCLEOTIDE SEQUENCE [LARGE SCALE GENOMIC DNA]</scope>
    <source>
        <strain evidence="5 6">DSM 27078</strain>
    </source>
</reference>
<name>A0A1H9DAR2_9FLAO</name>
<evidence type="ECO:0000256" key="1">
    <source>
        <dbReference type="ARBA" id="ARBA00022729"/>
    </source>
</evidence>
<keyword evidence="2" id="KW-0677">Repeat</keyword>
<dbReference type="InterPro" id="IPR026444">
    <property type="entry name" value="Secre_tail"/>
</dbReference>
<protein>
    <submittedName>
        <fullName evidence="5">Por secretion system C-terminal sorting domain-containing protein</fullName>
    </submittedName>
</protein>
<dbReference type="SMART" id="SM00060">
    <property type="entry name" value="FN3"/>
    <property type="match status" value="3"/>
</dbReference>
<dbReference type="PANTHER" id="PTHR46708">
    <property type="entry name" value="TENASCIN"/>
    <property type="match status" value="1"/>
</dbReference>
<dbReference type="PROSITE" id="PS50853">
    <property type="entry name" value="FN3"/>
    <property type="match status" value="3"/>
</dbReference>
<feature type="signal peptide" evidence="3">
    <location>
        <begin position="1"/>
        <end position="19"/>
    </location>
</feature>
<evidence type="ECO:0000313" key="5">
    <source>
        <dbReference type="EMBL" id="SEQ10439.1"/>
    </source>
</evidence>
<feature type="domain" description="Fibronectin type-III" evidence="4">
    <location>
        <begin position="491"/>
        <end position="579"/>
    </location>
</feature>
<dbReference type="Pfam" id="PF18962">
    <property type="entry name" value="Por_Secre_tail"/>
    <property type="match status" value="1"/>
</dbReference>
<dbReference type="EMBL" id="FOEI01000006">
    <property type="protein sequence ID" value="SEQ10439.1"/>
    <property type="molecule type" value="Genomic_DNA"/>
</dbReference>
<dbReference type="InterPro" id="IPR036116">
    <property type="entry name" value="FN3_sf"/>
</dbReference>
<evidence type="ECO:0000259" key="4">
    <source>
        <dbReference type="PROSITE" id="PS50853"/>
    </source>
</evidence>
<evidence type="ECO:0000256" key="3">
    <source>
        <dbReference type="SAM" id="SignalP"/>
    </source>
</evidence>